<name>A0ABD0VJM4_DENTH</name>
<dbReference type="EMBL" id="JANQDX010000005">
    <property type="protein sequence ID" value="KAL0924803.1"/>
    <property type="molecule type" value="Genomic_DNA"/>
</dbReference>
<gene>
    <name evidence="1" type="ORF">M5K25_005661</name>
</gene>
<comment type="caution">
    <text evidence="1">The sequence shown here is derived from an EMBL/GenBank/DDBJ whole genome shotgun (WGS) entry which is preliminary data.</text>
</comment>
<evidence type="ECO:0000313" key="2">
    <source>
        <dbReference type="Proteomes" id="UP001552299"/>
    </source>
</evidence>
<proteinExistence type="predicted"/>
<keyword evidence="2" id="KW-1185">Reference proteome</keyword>
<protein>
    <recommendedName>
        <fullName evidence="3">Reverse transcriptase zinc-binding domain-containing protein</fullName>
    </recommendedName>
</protein>
<reference evidence="1 2" key="1">
    <citation type="journal article" date="2024" name="Plant Biotechnol. J.">
        <title>Dendrobium thyrsiflorum genome and its molecular insights into genes involved in important horticultural traits.</title>
        <authorList>
            <person name="Chen B."/>
            <person name="Wang J.Y."/>
            <person name="Zheng P.J."/>
            <person name="Li K.L."/>
            <person name="Liang Y.M."/>
            <person name="Chen X.F."/>
            <person name="Zhang C."/>
            <person name="Zhao X."/>
            <person name="He X."/>
            <person name="Zhang G.Q."/>
            <person name="Liu Z.J."/>
            <person name="Xu Q."/>
        </authorList>
    </citation>
    <scope>NUCLEOTIDE SEQUENCE [LARGE SCALE GENOMIC DNA]</scope>
    <source>
        <strain evidence="1">GZMU011</strain>
    </source>
</reference>
<organism evidence="1 2">
    <name type="scientific">Dendrobium thyrsiflorum</name>
    <name type="common">Pinecone-like raceme dendrobium</name>
    <name type="synonym">Orchid</name>
    <dbReference type="NCBI Taxonomy" id="117978"/>
    <lineage>
        <taxon>Eukaryota</taxon>
        <taxon>Viridiplantae</taxon>
        <taxon>Streptophyta</taxon>
        <taxon>Embryophyta</taxon>
        <taxon>Tracheophyta</taxon>
        <taxon>Spermatophyta</taxon>
        <taxon>Magnoliopsida</taxon>
        <taxon>Liliopsida</taxon>
        <taxon>Asparagales</taxon>
        <taxon>Orchidaceae</taxon>
        <taxon>Epidendroideae</taxon>
        <taxon>Malaxideae</taxon>
        <taxon>Dendrobiinae</taxon>
        <taxon>Dendrobium</taxon>
    </lineage>
</organism>
<accession>A0ABD0VJM4</accession>
<sequence length="139" mass="16424">MKTVDVLSFRNIYIQDSTCIFCQETTENLFHLMFECDFSFKVLTNLIPSFQNFFLRPTIFQAIDHIGGLSVADNMKHSLLLILNATVYFIWLERNSRRFKSNTVCATTLSSKISRAIYLRITRWKNGEYLKDKLNMKYR</sequence>
<dbReference type="Proteomes" id="UP001552299">
    <property type="component" value="Unassembled WGS sequence"/>
</dbReference>
<evidence type="ECO:0008006" key="3">
    <source>
        <dbReference type="Google" id="ProtNLM"/>
    </source>
</evidence>
<evidence type="ECO:0000313" key="1">
    <source>
        <dbReference type="EMBL" id="KAL0924803.1"/>
    </source>
</evidence>
<dbReference type="AlphaFoldDB" id="A0ABD0VJM4"/>